<keyword evidence="3" id="KW-0963">Cytoplasm</keyword>
<evidence type="ECO:0000256" key="1">
    <source>
        <dbReference type="ARBA" id="ARBA00007177"/>
    </source>
</evidence>
<dbReference type="RefSeq" id="WP_089179646.1">
    <property type="nucleotide sequence ID" value="NZ_CP023189.1"/>
</dbReference>
<name>A0AAN1PFY4_9PROT</name>
<evidence type="ECO:0000256" key="2">
    <source>
        <dbReference type="ARBA" id="ARBA00023186"/>
    </source>
</evidence>
<evidence type="ECO:0000256" key="3">
    <source>
        <dbReference type="HAMAP-Rule" id="MF_01384"/>
    </source>
</evidence>
<accession>A0AAN1PFY4</accession>
<reference evidence="4 5" key="1">
    <citation type="submission" date="2017-09" db="EMBL/GenBank/DDBJ databases">
        <authorList>
            <person name="Kim K.H."/>
            <person name="Chun B.H."/>
            <person name="Han G.S."/>
            <person name="Hyun S.G."/>
            <person name="Jeon C.O."/>
        </authorList>
    </citation>
    <scope>NUCLEOTIDE SEQUENCE [LARGE SCALE GENOMIC DNA]</scope>
    <source>
        <strain evidence="4 5">SH</strain>
    </source>
</reference>
<dbReference type="PANTHER" id="PTHR33643">
    <property type="entry name" value="UREASE ACCESSORY PROTEIN D"/>
    <property type="match status" value="1"/>
</dbReference>
<dbReference type="Pfam" id="PF01774">
    <property type="entry name" value="UreD"/>
    <property type="match status" value="1"/>
</dbReference>
<evidence type="ECO:0000313" key="4">
    <source>
        <dbReference type="EMBL" id="AXM99477.1"/>
    </source>
</evidence>
<dbReference type="InterPro" id="IPR002669">
    <property type="entry name" value="UreD"/>
</dbReference>
<proteinExistence type="inferred from homology"/>
<dbReference type="GO" id="GO:0016151">
    <property type="term" value="F:nickel cation binding"/>
    <property type="evidence" value="ECO:0007669"/>
    <property type="project" value="UniProtKB-UniRule"/>
</dbReference>
<dbReference type="PANTHER" id="PTHR33643:SF1">
    <property type="entry name" value="UREASE ACCESSORY PROTEIN D"/>
    <property type="match status" value="1"/>
</dbReference>
<dbReference type="Proteomes" id="UP000256572">
    <property type="component" value="Chromosome"/>
</dbReference>
<gene>
    <name evidence="3" type="primary">ureD</name>
    <name evidence="4" type="ORF">CJF59_01975</name>
</gene>
<dbReference type="EMBL" id="CP023189">
    <property type="protein sequence ID" value="AXM99477.1"/>
    <property type="molecule type" value="Genomic_DNA"/>
</dbReference>
<keyword evidence="3" id="KW-0996">Nickel insertion</keyword>
<dbReference type="GO" id="GO:0005737">
    <property type="term" value="C:cytoplasm"/>
    <property type="evidence" value="ECO:0007669"/>
    <property type="project" value="UniProtKB-SubCell"/>
</dbReference>
<reference evidence="4 5" key="2">
    <citation type="submission" date="2018-08" db="EMBL/GenBank/DDBJ databases">
        <title>Acetobacter oryzifermentans sp. nov., isolated from Korea traditional vinegar and reclassification of Acetobacter pasteurianus subsp. ascendens (Henneberg 1898) as Acetobacter ascendens comb. nov.</title>
        <authorList>
            <person name="Cho G.Y."/>
            <person name="Lee S.H."/>
        </authorList>
    </citation>
    <scope>NUCLEOTIDE SEQUENCE [LARGE SCALE GENOMIC DNA]</scope>
    <source>
        <strain evidence="4 5">SH</strain>
    </source>
</reference>
<protein>
    <recommendedName>
        <fullName evidence="3">Urease accessory protein UreD</fullName>
    </recommendedName>
</protein>
<comment type="subunit">
    <text evidence="3">UreD, UreF and UreG form a complex that acts as a GTP-hydrolysis-dependent molecular chaperone, activating the urease apoprotein by helping to assemble the nickel containing metallocenter of UreC. The UreE protein probably delivers the nickel.</text>
</comment>
<comment type="similarity">
    <text evidence="1 3">Belongs to the UreD family.</text>
</comment>
<keyword evidence="2 3" id="KW-0143">Chaperone</keyword>
<organism evidence="4 5">
    <name type="scientific">Acetobacter pomorum</name>
    <dbReference type="NCBI Taxonomy" id="65959"/>
    <lineage>
        <taxon>Bacteria</taxon>
        <taxon>Pseudomonadati</taxon>
        <taxon>Pseudomonadota</taxon>
        <taxon>Alphaproteobacteria</taxon>
        <taxon>Acetobacterales</taxon>
        <taxon>Acetobacteraceae</taxon>
        <taxon>Acetobacter</taxon>
    </lineage>
</organism>
<comment type="subcellular location">
    <subcellularLocation>
        <location evidence="3">Cytoplasm</location>
    </subcellularLocation>
</comment>
<comment type="function">
    <text evidence="3">Required for maturation of urease via the functional incorporation of the urease nickel metallocenter.</text>
</comment>
<evidence type="ECO:0000313" key="5">
    <source>
        <dbReference type="Proteomes" id="UP000256572"/>
    </source>
</evidence>
<dbReference type="AlphaFoldDB" id="A0AAN1PFY4"/>
<sequence length="273" mass="30500">MPLLQRAYGRFGLEVRNDRSQTQCYGLEQEGCCRLLFPRVAGQQMEVVTVNISGGIAAGDRIEGDLRCNPHTNLLVTSQAAERIYRARSNDPAARINVSCHIAEDACLEWLPHGTIFFDGSRLQRKMTVEMADNARFLFLESRFFGRVASGECVEQLHVRDGLSVRRDGRRILEDTLKLESDSVNVLLKDPAVAAGYRVVTTLVLVASDVSSRLEPLRNVLAAEECKGFAASAWNGMLIVRGIAQDNWQLELILQRILPILRNGQSMPTTWRS</sequence>
<dbReference type="HAMAP" id="MF_01384">
    <property type="entry name" value="UreD"/>
    <property type="match status" value="1"/>
</dbReference>